<evidence type="ECO:0000313" key="4">
    <source>
        <dbReference type="Proteomes" id="UP001169760"/>
    </source>
</evidence>
<comment type="similarity">
    <text evidence="1">Belongs to the 4-hydroxybenzoyl-CoA thioesterase family.</text>
</comment>
<protein>
    <submittedName>
        <fullName evidence="3">Thioesterase family protein</fullName>
        <ecNumber evidence="3">3.1.2.-</ecNumber>
    </submittedName>
</protein>
<dbReference type="Pfam" id="PF13279">
    <property type="entry name" value="4HBT_2"/>
    <property type="match status" value="1"/>
</dbReference>
<dbReference type="SUPFAM" id="SSF54637">
    <property type="entry name" value="Thioesterase/thiol ester dehydrase-isomerase"/>
    <property type="match status" value="1"/>
</dbReference>
<dbReference type="Gene3D" id="3.10.129.10">
    <property type="entry name" value="Hotdog Thioesterase"/>
    <property type="match status" value="1"/>
</dbReference>
<dbReference type="GO" id="GO:0047617">
    <property type="term" value="F:fatty acyl-CoA hydrolase activity"/>
    <property type="evidence" value="ECO:0007669"/>
    <property type="project" value="TreeGrafter"/>
</dbReference>
<organism evidence="3 4">
    <name type="scientific">Saccharophagus degradans</name>
    <dbReference type="NCBI Taxonomy" id="86304"/>
    <lineage>
        <taxon>Bacteria</taxon>
        <taxon>Pseudomonadati</taxon>
        <taxon>Pseudomonadota</taxon>
        <taxon>Gammaproteobacteria</taxon>
        <taxon>Cellvibrionales</taxon>
        <taxon>Cellvibrionaceae</taxon>
        <taxon>Saccharophagus</taxon>
    </lineage>
</organism>
<evidence type="ECO:0000256" key="2">
    <source>
        <dbReference type="ARBA" id="ARBA00022801"/>
    </source>
</evidence>
<dbReference type="PANTHER" id="PTHR31793">
    <property type="entry name" value="4-HYDROXYBENZOYL-COA THIOESTERASE FAMILY MEMBER"/>
    <property type="match status" value="1"/>
</dbReference>
<proteinExistence type="inferred from homology"/>
<gene>
    <name evidence="3" type="ORF">Q4521_02480</name>
</gene>
<dbReference type="PANTHER" id="PTHR31793:SF27">
    <property type="entry name" value="NOVEL THIOESTERASE SUPERFAMILY DOMAIN AND SAPOSIN A-TYPE DOMAIN CONTAINING PROTEIN (0610012H03RIK)"/>
    <property type="match status" value="1"/>
</dbReference>
<dbReference type="Proteomes" id="UP001169760">
    <property type="component" value="Unassembled WGS sequence"/>
</dbReference>
<evidence type="ECO:0000313" key="3">
    <source>
        <dbReference type="EMBL" id="MDO6421329.1"/>
    </source>
</evidence>
<dbReference type="InterPro" id="IPR050563">
    <property type="entry name" value="4-hydroxybenzoyl-CoA_TE"/>
</dbReference>
<reference evidence="3" key="1">
    <citation type="submission" date="2023-07" db="EMBL/GenBank/DDBJ databases">
        <title>Genome content predicts the carbon catabolic preferences of heterotrophic bacteria.</title>
        <authorList>
            <person name="Gralka M."/>
        </authorList>
    </citation>
    <scope>NUCLEOTIDE SEQUENCE</scope>
    <source>
        <strain evidence="3">I3M17_2</strain>
    </source>
</reference>
<dbReference type="InterPro" id="IPR029069">
    <property type="entry name" value="HotDog_dom_sf"/>
</dbReference>
<dbReference type="EMBL" id="JAUOPB010000001">
    <property type="protein sequence ID" value="MDO6421329.1"/>
    <property type="molecule type" value="Genomic_DNA"/>
</dbReference>
<sequence>MYSCTIRPRFNETDALGHISNTVLPSWFESARAPLFEDIIPSWTIANWPIILAHFEVDFLQQIFLGADVTITTQIQKVGNASFTVYHEAFQSNKKVAAGNAVLVFFDFKTQKTTAIPDDIRAILESNLG</sequence>
<keyword evidence="2 3" id="KW-0378">Hydrolase</keyword>
<name>A0AAW7X1W8_9GAMM</name>
<dbReference type="RefSeq" id="WP_303490696.1">
    <property type="nucleotide sequence ID" value="NZ_JAUOPB010000001.1"/>
</dbReference>
<comment type="caution">
    <text evidence="3">The sequence shown here is derived from an EMBL/GenBank/DDBJ whole genome shotgun (WGS) entry which is preliminary data.</text>
</comment>
<evidence type="ECO:0000256" key="1">
    <source>
        <dbReference type="ARBA" id="ARBA00005953"/>
    </source>
</evidence>
<dbReference type="AlphaFoldDB" id="A0AAW7X1W8"/>
<accession>A0AAW7X1W8</accession>
<dbReference type="CDD" id="cd00586">
    <property type="entry name" value="4HBT"/>
    <property type="match status" value="1"/>
</dbReference>
<dbReference type="EC" id="3.1.2.-" evidence="3"/>